<keyword evidence="6" id="KW-1185">Reference proteome</keyword>
<evidence type="ECO:0000256" key="4">
    <source>
        <dbReference type="SAM" id="Phobius"/>
    </source>
</evidence>
<feature type="transmembrane region" description="Helical" evidence="4">
    <location>
        <begin position="398"/>
        <end position="417"/>
    </location>
</feature>
<name>A9ISG8_BORPD</name>
<keyword evidence="1 4" id="KW-0812">Transmembrane</keyword>
<feature type="transmembrane region" description="Helical" evidence="4">
    <location>
        <begin position="305"/>
        <end position="324"/>
    </location>
</feature>
<dbReference type="AlphaFoldDB" id="A9ISG8"/>
<evidence type="ECO:0000313" key="6">
    <source>
        <dbReference type="Proteomes" id="UP000001225"/>
    </source>
</evidence>
<dbReference type="KEGG" id="bpt:Bpet2958"/>
<feature type="transmembrane region" description="Helical" evidence="4">
    <location>
        <begin position="20"/>
        <end position="41"/>
    </location>
</feature>
<dbReference type="Gene3D" id="1.20.1250.20">
    <property type="entry name" value="MFS general substrate transporter like domains"/>
    <property type="match status" value="1"/>
</dbReference>
<evidence type="ECO:0000256" key="1">
    <source>
        <dbReference type="ARBA" id="ARBA00022692"/>
    </source>
</evidence>
<keyword evidence="3 4" id="KW-0472">Membrane</keyword>
<feature type="transmembrane region" description="Helical" evidence="4">
    <location>
        <begin position="364"/>
        <end position="386"/>
    </location>
</feature>
<dbReference type="GO" id="GO:0022857">
    <property type="term" value="F:transmembrane transporter activity"/>
    <property type="evidence" value="ECO:0007669"/>
    <property type="project" value="InterPro"/>
</dbReference>
<feature type="transmembrane region" description="Helical" evidence="4">
    <location>
        <begin position="84"/>
        <end position="105"/>
    </location>
</feature>
<organism evidence="5 6">
    <name type="scientific">Bordetella petrii (strain ATCC BAA-461 / DSM 12804 / CCUG 43448 / CIP 107267 / Se-1111R)</name>
    <dbReference type="NCBI Taxonomy" id="340100"/>
    <lineage>
        <taxon>Bacteria</taxon>
        <taxon>Pseudomonadati</taxon>
        <taxon>Pseudomonadota</taxon>
        <taxon>Betaproteobacteria</taxon>
        <taxon>Burkholderiales</taxon>
        <taxon>Alcaligenaceae</taxon>
        <taxon>Bordetella</taxon>
    </lineage>
</organism>
<keyword evidence="2 4" id="KW-1133">Transmembrane helix</keyword>
<evidence type="ECO:0000256" key="2">
    <source>
        <dbReference type="ARBA" id="ARBA00022989"/>
    </source>
</evidence>
<reference evidence="5 6" key="1">
    <citation type="journal article" date="2008" name="BMC Genomics">
        <title>The missing link: Bordetella petrii is endowed with both the metabolic versatility of environmental bacteria and virulence traits of pathogenic Bordetellae.</title>
        <authorList>
            <person name="Gross R."/>
            <person name="Guzman C.A."/>
            <person name="Sebaihia M."/>
            <person name="Martins Dos Santos V.A."/>
            <person name="Pieper D.H."/>
            <person name="Koebnik R."/>
            <person name="Lechner M."/>
            <person name="Bartels D."/>
            <person name="Buhrmester J."/>
            <person name="Choudhuri J.V."/>
            <person name="Ebensen T."/>
            <person name="Gaigalat L."/>
            <person name="Herrmann S."/>
            <person name="Khachane A.N."/>
            <person name="Larisch C."/>
            <person name="Link S."/>
            <person name="Linke B."/>
            <person name="Meyer F."/>
            <person name="Mormann S."/>
            <person name="Nakunst D."/>
            <person name="Rueckert C."/>
            <person name="Schneiker-Bekel S."/>
            <person name="Schulze K."/>
            <person name="Vorhoelter F.J."/>
            <person name="Yevsa T."/>
            <person name="Engle J.T."/>
            <person name="Goldman W.E."/>
            <person name="Puehler A."/>
            <person name="Goebel U.B."/>
            <person name="Goesmann A."/>
            <person name="Bloecker H."/>
            <person name="Kaiser O."/>
            <person name="Martinez-Arias R."/>
        </authorList>
    </citation>
    <scope>NUCLEOTIDE SEQUENCE [LARGE SCALE GENOMIC DNA]</scope>
    <source>
        <strain evidence="6">ATCC BAA-461 / DSM 12804 / CCUG 43448 / CIP 107267 / Se-1111R</strain>
    </source>
</reference>
<feature type="transmembrane region" description="Helical" evidence="4">
    <location>
        <begin position="274"/>
        <end position="293"/>
    </location>
</feature>
<dbReference type="InterPro" id="IPR050327">
    <property type="entry name" value="Proton-linked_MCT"/>
</dbReference>
<feature type="transmembrane region" description="Helical" evidence="4">
    <location>
        <begin position="53"/>
        <end position="77"/>
    </location>
</feature>
<dbReference type="Proteomes" id="UP000001225">
    <property type="component" value="Chromosome"/>
</dbReference>
<dbReference type="PANTHER" id="PTHR11360:SF290">
    <property type="entry name" value="MONOCARBOXYLATE MFS PERMEASE"/>
    <property type="match status" value="1"/>
</dbReference>
<protein>
    <submittedName>
        <fullName evidence="5">Membrane protein</fullName>
    </submittedName>
</protein>
<feature type="transmembrane region" description="Helical" evidence="4">
    <location>
        <begin position="178"/>
        <end position="198"/>
    </location>
</feature>
<feature type="transmembrane region" description="Helical" evidence="4">
    <location>
        <begin position="243"/>
        <end position="262"/>
    </location>
</feature>
<accession>A9ISG8</accession>
<dbReference type="STRING" id="94624.Bpet2958"/>
<evidence type="ECO:0000313" key="5">
    <source>
        <dbReference type="EMBL" id="CAP43300.1"/>
    </source>
</evidence>
<gene>
    <name evidence="5" type="ordered locus">Bpet2958</name>
</gene>
<dbReference type="InterPro" id="IPR011701">
    <property type="entry name" value="MFS"/>
</dbReference>
<evidence type="ECO:0000256" key="3">
    <source>
        <dbReference type="ARBA" id="ARBA00023136"/>
    </source>
</evidence>
<feature type="transmembrane region" description="Helical" evidence="4">
    <location>
        <begin position="111"/>
        <end position="136"/>
    </location>
</feature>
<sequence>MQKSRQAMSRAVRPRMFFGWRVVAAAFTIALFAWGIGFYGPPIFLGVLHATRGWSVALVSSAITVHFLCGSGVVASLGTLHRRYGVAAVTGAGALLTAVGLLGWGHAREPWQLYLAALFSGAGWAMTSGAALNAMVSPWFERRRPAALSMAFNGASLGGVVFSPLWVALIAAMGFGTAVMAVAAAMLVVIGGLAWGMLRQTPAALGVAPDGDAAQSARAATPAPVAHAAALDAPRRDRRLRTLALGASLGLFAQVGLVAHLFSMLAPVLGSGPAGAAMGLATACAIGGRLVLGRVMSPQMDRRKAAAFNLGLQALGSMVLLGAGTSGAGMVLGCCLFGMGLGNVTSLPPLIAQADFRPADVARVVAWVTAAGQAGYAFAPALFGLLREWGAAFGQDGLLFVAAALMQLGAAAVLLAGRQRRHAQAVA</sequence>
<dbReference type="InterPro" id="IPR036259">
    <property type="entry name" value="MFS_trans_sf"/>
</dbReference>
<feature type="transmembrane region" description="Helical" evidence="4">
    <location>
        <begin position="330"/>
        <end position="352"/>
    </location>
</feature>
<proteinExistence type="predicted"/>
<dbReference type="eggNOG" id="COG2807">
    <property type="taxonomic scope" value="Bacteria"/>
</dbReference>
<dbReference type="SUPFAM" id="SSF103473">
    <property type="entry name" value="MFS general substrate transporter"/>
    <property type="match status" value="1"/>
</dbReference>
<dbReference type="EMBL" id="AM902716">
    <property type="protein sequence ID" value="CAP43300.1"/>
    <property type="molecule type" value="Genomic_DNA"/>
</dbReference>
<dbReference type="Pfam" id="PF07690">
    <property type="entry name" value="MFS_1"/>
    <property type="match status" value="1"/>
</dbReference>
<feature type="transmembrane region" description="Helical" evidence="4">
    <location>
        <begin position="148"/>
        <end position="172"/>
    </location>
</feature>
<dbReference type="PANTHER" id="PTHR11360">
    <property type="entry name" value="MONOCARBOXYLATE TRANSPORTER"/>
    <property type="match status" value="1"/>
</dbReference>